<dbReference type="InterPro" id="IPR029062">
    <property type="entry name" value="Class_I_gatase-like"/>
</dbReference>
<dbReference type="PANTHER" id="PTHR43130:SF15">
    <property type="entry name" value="THIJ_PFPI FAMILY PROTEIN (AFU_ORTHOLOGUE AFUA_5G14240)"/>
    <property type="match status" value="1"/>
</dbReference>
<dbReference type="GeneID" id="93665212"/>
<reference evidence="2 5" key="1">
    <citation type="submission" date="2015-06" db="EMBL/GenBank/DDBJ databases">
        <title>Genome sequence of Pseudoalteromonas carrageenovora.</title>
        <authorList>
            <person name="Xie B.-B."/>
            <person name="Rong J.-C."/>
            <person name="Qin Q.-L."/>
            <person name="Zhang Y.-Z."/>
        </authorList>
    </citation>
    <scope>NUCLEOTIDE SEQUENCE [LARGE SCALE GENOMIC DNA]</scope>
    <source>
        <strain evidence="2 5">IAM 12662</strain>
    </source>
</reference>
<evidence type="ECO:0000313" key="3">
    <source>
        <dbReference type="EMBL" id="SOU42505.1"/>
    </source>
</evidence>
<evidence type="ECO:0000313" key="5">
    <source>
        <dbReference type="Proteomes" id="UP000615003"/>
    </source>
</evidence>
<gene>
    <name evidence="2" type="primary">inhA</name>
    <name evidence="3" type="ORF">PCAR9_B0016</name>
    <name evidence="2" type="ORF">PCARR_b0018</name>
</gene>
<dbReference type="InterPro" id="IPR002818">
    <property type="entry name" value="DJ-1/PfpI"/>
</dbReference>
<dbReference type="Gene3D" id="3.40.50.880">
    <property type="match status" value="1"/>
</dbReference>
<organism evidence="3 4">
    <name type="scientific">Pseudoalteromonas carrageenovora IAM 12662</name>
    <dbReference type="NCBI Taxonomy" id="1314868"/>
    <lineage>
        <taxon>Bacteria</taxon>
        <taxon>Pseudomonadati</taxon>
        <taxon>Pseudomonadota</taxon>
        <taxon>Gammaproteobacteria</taxon>
        <taxon>Alteromonadales</taxon>
        <taxon>Pseudoalteromonadaceae</taxon>
        <taxon>Pseudoalteromonas</taxon>
    </lineage>
</organism>
<reference evidence="3 4" key="2">
    <citation type="submission" date="2017-11" db="EMBL/GenBank/DDBJ databases">
        <authorList>
            <person name="Han C.G."/>
        </authorList>
    </citation>
    <scope>NUCLEOTIDE SEQUENCE [LARGE SCALE GENOMIC DNA]</scope>
    <source>
        <strain evidence="4">ATCC 43555</strain>
        <strain evidence="3">ATCC43555</strain>
    </source>
</reference>
<dbReference type="RefSeq" id="WP_104643701.1">
    <property type="nucleotide sequence ID" value="NZ_AQGW01000025.1"/>
</dbReference>
<feature type="domain" description="DJ-1/PfpI" evidence="1">
    <location>
        <begin position="1"/>
        <end position="167"/>
    </location>
</feature>
<dbReference type="EMBL" id="LT965929">
    <property type="protein sequence ID" value="SOU42505.1"/>
    <property type="molecule type" value="Genomic_DNA"/>
</dbReference>
<dbReference type="InterPro" id="IPR052158">
    <property type="entry name" value="INH-QAR"/>
</dbReference>
<evidence type="ECO:0000259" key="1">
    <source>
        <dbReference type="Pfam" id="PF01965"/>
    </source>
</evidence>
<sequence length="208" mass="23273">MKIYFLIYDKVEELDLVGSWELIGLLAEKGLCEKPKLISLNSMTPSGEHGMRFSADYHFTDPVQPDVLFIPGGSGARIAMDDPDVVNYLKKTAENCHSILSVCTGMYLMQKAGLFKHKKATTHWAFLDHLKKDNTVTVIEERFVKDGNIWSCAGVSAGMDMCLAFIADYYGDDVASNIQLDAEYYPSPIIYGDAHKNNATSNYIKKLR</sequence>
<dbReference type="Pfam" id="PF01965">
    <property type="entry name" value="DJ-1_PfpI"/>
    <property type="match status" value="1"/>
</dbReference>
<evidence type="ECO:0000313" key="4">
    <source>
        <dbReference type="Proteomes" id="UP000238288"/>
    </source>
</evidence>
<dbReference type="PANTHER" id="PTHR43130">
    <property type="entry name" value="ARAC-FAMILY TRANSCRIPTIONAL REGULATOR"/>
    <property type="match status" value="1"/>
</dbReference>
<keyword evidence="5" id="KW-1185">Reference proteome</keyword>
<name>A0A2K4XDX8_PSEVC</name>
<dbReference type="EMBL" id="AQGW01000025">
    <property type="protein sequence ID" value="MBE0384103.1"/>
    <property type="molecule type" value="Genomic_DNA"/>
</dbReference>
<proteinExistence type="predicted"/>
<evidence type="ECO:0000313" key="2">
    <source>
        <dbReference type="EMBL" id="MBE0384103.1"/>
    </source>
</evidence>
<dbReference type="Proteomes" id="UP000615003">
    <property type="component" value="Unassembled WGS sequence"/>
</dbReference>
<dbReference type="OrthoDB" id="9803764at2"/>
<accession>A0A2K4XDX8</accession>
<dbReference type="SUPFAM" id="SSF52317">
    <property type="entry name" value="Class I glutamine amidotransferase-like"/>
    <property type="match status" value="1"/>
</dbReference>
<protein>
    <submittedName>
        <fullName evidence="2">Cyclohexyl-isocyanide hydratase</fullName>
    </submittedName>
    <submittedName>
        <fullName evidence="3">Transcriptional regulator</fullName>
    </submittedName>
</protein>
<dbReference type="CDD" id="cd03139">
    <property type="entry name" value="GATase1_PfpI_2"/>
    <property type="match status" value="1"/>
</dbReference>
<dbReference type="AlphaFoldDB" id="A0A2K4XDX8"/>
<dbReference type="Proteomes" id="UP000238288">
    <property type="component" value="Chromosome PCAR9b"/>
</dbReference>